<sequence length="395" mass="46076">MGSGITKWYILVMTITLTCTAKTKTSKPKTQQTNRNIASALARNPSFRYFEYTLPMPHFPDKNIILAGPIRNTSITYFWYDFYSPILRKPNKYVMCKYNHTNSSMTLVPPPCGSVPSMECLSSMLNISMQNDTGEEPCKLNTTFNPMLYNIPRWTTIIYVGADRVTINSEDIYFLGLGEIIFRNLLRHNCTKSFHVTNAISRHLFRVPRVSLWKLKQTMRRLKRRQTEKDTHKQKRSQKAGNTTTAPPTTQTTYNYTNATILPENISETFYFKPPVIITQLKTMITWLYTGLRYKQKPFCKESRNKKRQSAWANHSRQILYNDTVWTIHGKMNFTDLYYTLPPYTTNTTINSSLFITPLWDHIDSLSFIEEIRRNKSHLETRQRPTNLSLSILPP</sequence>
<accession>A0A0F7G9R0</accession>
<dbReference type="Proteomes" id="UP000171701">
    <property type="component" value="Segment"/>
</dbReference>
<organism evidence="2 3">
    <name type="scientific">Papiine betaherpesvirus 4</name>
    <dbReference type="NCBI Taxonomy" id="2560624"/>
    <lineage>
        <taxon>Viruses</taxon>
        <taxon>Duplodnaviria</taxon>
        <taxon>Heunggongvirae</taxon>
        <taxon>Peploviricota</taxon>
        <taxon>Herviviricetes</taxon>
        <taxon>Herpesvirales</taxon>
        <taxon>Orthoherpesviridae</taxon>
        <taxon>Betaherpesvirinae</taxon>
        <taxon>Cytomegalovirus</taxon>
        <taxon>Cytomegalovirus papiinebeta4</taxon>
    </lineage>
</organism>
<feature type="region of interest" description="Disordered" evidence="1">
    <location>
        <begin position="221"/>
        <end position="252"/>
    </location>
</feature>
<evidence type="ECO:0000313" key="2">
    <source>
        <dbReference type="EMBL" id="AKG51635.1"/>
    </source>
</evidence>
<dbReference type="InterPro" id="IPR012564">
    <property type="entry name" value="Herpes_UL74"/>
</dbReference>
<evidence type="ECO:0000256" key="1">
    <source>
        <dbReference type="SAM" id="MobiDB-lite"/>
    </source>
</evidence>
<dbReference type="OrthoDB" id="7747at10239"/>
<dbReference type="EMBL" id="KR351281">
    <property type="protein sequence ID" value="AKG51635.1"/>
    <property type="molecule type" value="Genomic_DNA"/>
</dbReference>
<protein>
    <submittedName>
        <fullName evidence="2">UL74</fullName>
    </submittedName>
</protein>
<keyword evidence="3" id="KW-1185">Reference proteome</keyword>
<reference evidence="2 3" key="2">
    <citation type="journal article" date="2015" name="Genome Announc.">
        <title>Complete Genome Sequences of Mandrillus leucophaeus and Papio ursinus Cytomegaloviruses.</title>
        <authorList>
            <person name="Blewett E.L."/>
            <person name="Sherrod C.J."/>
            <person name="Texier J.R."/>
            <person name="Conrad T.M."/>
            <person name="Dittmer D.P."/>
        </authorList>
    </citation>
    <scope>NUCLEOTIDE SEQUENCE [LARGE SCALE GENOMIC DNA]</scope>
    <source>
        <strain evidence="2">OCOM4-52</strain>
    </source>
</reference>
<evidence type="ECO:0000313" key="3">
    <source>
        <dbReference type="Proteomes" id="UP000171701"/>
    </source>
</evidence>
<name>A0A0F7G9R0_9BETA</name>
<feature type="compositionally biased region" description="Low complexity" evidence="1">
    <location>
        <begin position="243"/>
        <end position="252"/>
    </location>
</feature>
<dbReference type="KEGG" id="vg:24284861"/>
<reference evidence="2 3" key="1">
    <citation type="journal article" date="2001" name="Arch. Virol.">
        <title>Isolation and characterization of an endogenous cytomegalovirus (BaCMV) from baboons.</title>
        <authorList>
            <person name="Blewett E.L."/>
            <person name="White G."/>
            <person name="Saliki J.T."/>
            <person name="Eberle R."/>
        </authorList>
    </citation>
    <scope>NUCLEOTIDE SEQUENCE [LARGE SCALE GENOMIC DNA]</scope>
    <source>
        <strain evidence="2">OCOM4-52</strain>
    </source>
</reference>
<dbReference type="Pfam" id="PF07982">
    <property type="entry name" value="Herpes_UL74"/>
    <property type="match status" value="1"/>
</dbReference>
<proteinExistence type="predicted"/>